<dbReference type="Gene3D" id="3.40.50.2000">
    <property type="entry name" value="Glycogen Phosphorylase B"/>
    <property type="match status" value="1"/>
</dbReference>
<dbReference type="SUPFAM" id="SSF53756">
    <property type="entry name" value="UDP-Glycosyltransferase/glycogen phosphorylase"/>
    <property type="match status" value="1"/>
</dbReference>
<organism evidence="2">
    <name type="scientific">viral metagenome</name>
    <dbReference type="NCBI Taxonomy" id="1070528"/>
    <lineage>
        <taxon>unclassified sequences</taxon>
        <taxon>metagenomes</taxon>
        <taxon>organismal metagenomes</taxon>
    </lineage>
</organism>
<name>A0A6H1ZWE8_9ZZZZ</name>
<protein>
    <submittedName>
        <fullName evidence="2">Putative glycosyltransferase</fullName>
    </submittedName>
</protein>
<proteinExistence type="predicted"/>
<gene>
    <name evidence="2" type="ORF">TM448A02581_0008</name>
</gene>
<dbReference type="AlphaFoldDB" id="A0A6H1ZWE8"/>
<dbReference type="Pfam" id="PF13524">
    <property type="entry name" value="Glyco_trans_1_2"/>
    <property type="match status" value="1"/>
</dbReference>
<evidence type="ECO:0000259" key="1">
    <source>
        <dbReference type="Pfam" id="PF13524"/>
    </source>
</evidence>
<dbReference type="InterPro" id="IPR055259">
    <property type="entry name" value="YkvP/CgeB_Glyco_trans-like"/>
</dbReference>
<dbReference type="GO" id="GO:0016740">
    <property type="term" value="F:transferase activity"/>
    <property type="evidence" value="ECO:0007669"/>
    <property type="project" value="UniProtKB-KW"/>
</dbReference>
<evidence type="ECO:0000313" key="2">
    <source>
        <dbReference type="EMBL" id="QJA52256.1"/>
    </source>
</evidence>
<accession>A0A6H1ZWE8</accession>
<sequence length="360" mass="41474">MTLKVVTILDDLSWHCFRREFYDCVNLRWDDDFDSIIPGKDFLLIESAWEGKDKTFGGVILGPHHHILEKLVMICRVNNVPVIYLAKEDPIDYLRFRDRIAKYADVIFTTAEECVDDYKRDLKTNNVFVMPFAASTYLHYPSSNERLKKIAFAGTYWSGAHPERKKYLDMMFEVASEVDILHIWDRNHETPKSDRPGRLFPDSWRKHIQGGLPFDKICDAYRSYLAFFNSNIVSRSKTMFSRRVFEIMSCGTPVITSPAVGIDNLLGSAAITVRSKTEIKNVINNLQKPEVWENVSLNAAKAVLSKHTYTHRVMQICDAIGIDWKEGKEKVGKLSMVERCKSLGEIENIVKEVDRPKVLI</sequence>
<dbReference type="EMBL" id="MT144325">
    <property type="protein sequence ID" value="QJA52256.1"/>
    <property type="molecule type" value="Genomic_DNA"/>
</dbReference>
<keyword evidence="2" id="KW-0808">Transferase</keyword>
<reference evidence="2" key="1">
    <citation type="submission" date="2020-03" db="EMBL/GenBank/DDBJ databases">
        <title>The deep terrestrial virosphere.</title>
        <authorList>
            <person name="Holmfeldt K."/>
            <person name="Nilsson E."/>
            <person name="Simone D."/>
            <person name="Lopez-Fernandez M."/>
            <person name="Wu X."/>
            <person name="de Brujin I."/>
            <person name="Lundin D."/>
            <person name="Andersson A."/>
            <person name="Bertilsson S."/>
            <person name="Dopson M."/>
        </authorList>
    </citation>
    <scope>NUCLEOTIDE SEQUENCE</scope>
    <source>
        <strain evidence="2">TM448A02581</strain>
    </source>
</reference>
<feature type="domain" description="Spore protein YkvP/CgeB glycosyl transferase-like" evidence="1">
    <location>
        <begin position="199"/>
        <end position="318"/>
    </location>
</feature>